<dbReference type="SUPFAM" id="SSF55073">
    <property type="entry name" value="Nucleotide cyclase"/>
    <property type="match status" value="1"/>
</dbReference>
<dbReference type="GO" id="GO:0005886">
    <property type="term" value="C:plasma membrane"/>
    <property type="evidence" value="ECO:0007669"/>
    <property type="project" value="TreeGrafter"/>
</dbReference>
<evidence type="ECO:0000256" key="3">
    <source>
        <dbReference type="SAM" id="Phobius"/>
    </source>
</evidence>
<dbReference type="RefSeq" id="WP_007422939.1">
    <property type="nucleotide sequence ID" value="NC_009484.1"/>
</dbReference>
<feature type="transmembrane region" description="Helical" evidence="3">
    <location>
        <begin position="35"/>
        <end position="53"/>
    </location>
</feature>
<dbReference type="EMBL" id="CP000697">
    <property type="protein sequence ID" value="ABQ30810.1"/>
    <property type="molecule type" value="Genomic_DNA"/>
</dbReference>
<sequence length="370" mass="39786">MGLTSFYLFFDGMILVGGTLLLATGMLSGCATLKWWSLSYFTVAAGIATVVFGHAAWPWLGYGLGPGLNLAGFGVMWAGARRLRGRRAAPWQVLLPGVVWLAVSAVLPFGDAPWLRMVTQTLFIEAIFGLILAEILRAPVRALARLPLAGATFGHAIFVLVRAVALLFYGSPAVYRFWLYGTAIEGMLFMFCDALLISHLVRSWREHDLHDVARTDFLTGVLNRRGFTARAERCLREAPCMLLVLDIDGFKGINDTLGHGEGDRLLRELGRICVESVREGDVVGRLGGDEFAILIVGGSAEVAAAIAQRIRLAFAQTRVARGLAAAVSIGISGAGAGGATLDDLLVQADMRLYRAKDERPALGPAMLRAG</sequence>
<evidence type="ECO:0000256" key="2">
    <source>
        <dbReference type="ARBA" id="ARBA00034247"/>
    </source>
</evidence>
<organism evidence="5 6">
    <name type="scientific">Acidiphilium cryptum (strain JF-5)</name>
    <dbReference type="NCBI Taxonomy" id="349163"/>
    <lineage>
        <taxon>Bacteria</taxon>
        <taxon>Pseudomonadati</taxon>
        <taxon>Pseudomonadota</taxon>
        <taxon>Alphaproteobacteria</taxon>
        <taxon>Acetobacterales</taxon>
        <taxon>Acidocellaceae</taxon>
        <taxon>Acidiphilium</taxon>
    </lineage>
</organism>
<dbReference type="Proteomes" id="UP000000245">
    <property type="component" value="Chromosome"/>
</dbReference>
<dbReference type="InterPro" id="IPR029787">
    <property type="entry name" value="Nucleotide_cyclase"/>
</dbReference>
<dbReference type="Pfam" id="PF00990">
    <property type="entry name" value="GGDEF"/>
    <property type="match status" value="1"/>
</dbReference>
<dbReference type="GO" id="GO:0043709">
    <property type="term" value="P:cell adhesion involved in single-species biofilm formation"/>
    <property type="evidence" value="ECO:0007669"/>
    <property type="project" value="TreeGrafter"/>
</dbReference>
<dbReference type="InterPro" id="IPR043128">
    <property type="entry name" value="Rev_trsase/Diguanyl_cyclase"/>
</dbReference>
<evidence type="ECO:0000256" key="1">
    <source>
        <dbReference type="ARBA" id="ARBA00012528"/>
    </source>
</evidence>
<feature type="transmembrane region" description="Helical" evidence="3">
    <location>
        <begin position="148"/>
        <end position="171"/>
    </location>
</feature>
<feature type="transmembrane region" description="Helical" evidence="3">
    <location>
        <begin position="115"/>
        <end position="136"/>
    </location>
</feature>
<name>A5FYX8_ACICJ</name>
<keyword evidence="3" id="KW-0472">Membrane</keyword>
<dbReference type="PROSITE" id="PS50887">
    <property type="entry name" value="GGDEF"/>
    <property type="match status" value="1"/>
</dbReference>
<dbReference type="NCBIfam" id="TIGR00254">
    <property type="entry name" value="GGDEF"/>
    <property type="match status" value="1"/>
</dbReference>
<dbReference type="InterPro" id="IPR000160">
    <property type="entry name" value="GGDEF_dom"/>
</dbReference>
<feature type="transmembrane region" description="Helical" evidence="3">
    <location>
        <begin position="91"/>
        <end position="109"/>
    </location>
</feature>
<keyword evidence="3" id="KW-1133">Transmembrane helix</keyword>
<dbReference type="GO" id="GO:1902201">
    <property type="term" value="P:negative regulation of bacterial-type flagellum-dependent cell motility"/>
    <property type="evidence" value="ECO:0007669"/>
    <property type="project" value="TreeGrafter"/>
</dbReference>
<dbReference type="HOGENOM" id="CLU_000445_11_1_5"/>
<dbReference type="Gene3D" id="3.30.70.270">
    <property type="match status" value="1"/>
</dbReference>
<evidence type="ECO:0000259" key="4">
    <source>
        <dbReference type="PROSITE" id="PS50887"/>
    </source>
</evidence>
<feature type="transmembrane region" description="Helical" evidence="3">
    <location>
        <begin position="6"/>
        <end position="23"/>
    </location>
</feature>
<dbReference type="PANTHER" id="PTHR45138">
    <property type="entry name" value="REGULATORY COMPONENTS OF SENSORY TRANSDUCTION SYSTEM"/>
    <property type="match status" value="1"/>
</dbReference>
<keyword evidence="6" id="KW-1185">Reference proteome</keyword>
<dbReference type="eggNOG" id="COG2199">
    <property type="taxonomic scope" value="Bacteria"/>
</dbReference>
<dbReference type="PANTHER" id="PTHR45138:SF9">
    <property type="entry name" value="DIGUANYLATE CYCLASE DGCM-RELATED"/>
    <property type="match status" value="1"/>
</dbReference>
<dbReference type="GO" id="GO:0052621">
    <property type="term" value="F:diguanylate cyclase activity"/>
    <property type="evidence" value="ECO:0007669"/>
    <property type="project" value="UniProtKB-EC"/>
</dbReference>
<dbReference type="InterPro" id="IPR050469">
    <property type="entry name" value="Diguanylate_Cyclase"/>
</dbReference>
<gene>
    <name evidence="5" type="ordered locus">Acry_1604</name>
</gene>
<proteinExistence type="predicted"/>
<feature type="domain" description="GGDEF" evidence="4">
    <location>
        <begin position="238"/>
        <end position="370"/>
    </location>
</feature>
<keyword evidence="3" id="KW-0812">Transmembrane</keyword>
<evidence type="ECO:0000313" key="6">
    <source>
        <dbReference type="Proteomes" id="UP000000245"/>
    </source>
</evidence>
<dbReference type="KEGG" id="acr:Acry_1604"/>
<protein>
    <recommendedName>
        <fullName evidence="1">diguanylate cyclase</fullName>
        <ecNumber evidence="1">2.7.7.65</ecNumber>
    </recommendedName>
</protein>
<dbReference type="EC" id="2.7.7.65" evidence="1"/>
<evidence type="ECO:0000313" key="5">
    <source>
        <dbReference type="EMBL" id="ABQ30810.1"/>
    </source>
</evidence>
<dbReference type="SMART" id="SM00267">
    <property type="entry name" value="GGDEF"/>
    <property type="match status" value="1"/>
</dbReference>
<dbReference type="CDD" id="cd01949">
    <property type="entry name" value="GGDEF"/>
    <property type="match status" value="1"/>
</dbReference>
<dbReference type="AlphaFoldDB" id="A5FYX8"/>
<feature type="transmembrane region" description="Helical" evidence="3">
    <location>
        <begin position="177"/>
        <end position="197"/>
    </location>
</feature>
<reference evidence="5 6" key="1">
    <citation type="submission" date="2007-05" db="EMBL/GenBank/DDBJ databases">
        <title>Complete sequence of chromosome of Acidiphilium cryptum JF-5.</title>
        <authorList>
            <consortium name="US DOE Joint Genome Institute"/>
            <person name="Copeland A."/>
            <person name="Lucas S."/>
            <person name="Lapidus A."/>
            <person name="Barry K."/>
            <person name="Detter J.C."/>
            <person name="Glavina del Rio T."/>
            <person name="Hammon N."/>
            <person name="Israni S."/>
            <person name="Dalin E."/>
            <person name="Tice H."/>
            <person name="Pitluck S."/>
            <person name="Sims D."/>
            <person name="Brettin T."/>
            <person name="Bruce D."/>
            <person name="Han C."/>
            <person name="Schmutz J."/>
            <person name="Larimer F."/>
            <person name="Land M."/>
            <person name="Hauser L."/>
            <person name="Kyrpides N."/>
            <person name="Kim E."/>
            <person name="Magnuson T."/>
            <person name="Richardson P."/>
        </authorList>
    </citation>
    <scope>NUCLEOTIDE SEQUENCE [LARGE SCALE GENOMIC DNA]</scope>
    <source>
        <strain evidence="5 6">JF-5</strain>
    </source>
</reference>
<accession>A5FYX8</accession>
<dbReference type="STRING" id="349163.Acry_1604"/>
<feature type="transmembrane region" description="Helical" evidence="3">
    <location>
        <begin position="59"/>
        <end position="79"/>
    </location>
</feature>
<comment type="catalytic activity">
    <reaction evidence="2">
        <text>2 GTP = 3',3'-c-di-GMP + 2 diphosphate</text>
        <dbReference type="Rhea" id="RHEA:24898"/>
        <dbReference type="ChEBI" id="CHEBI:33019"/>
        <dbReference type="ChEBI" id="CHEBI:37565"/>
        <dbReference type="ChEBI" id="CHEBI:58805"/>
        <dbReference type="EC" id="2.7.7.65"/>
    </reaction>
</comment>